<dbReference type="PROSITE" id="PS50158">
    <property type="entry name" value="ZF_CCHC"/>
    <property type="match status" value="1"/>
</dbReference>
<dbReference type="PANTHER" id="PTHR47074">
    <property type="entry name" value="BNAC02G40300D PROTEIN"/>
    <property type="match status" value="1"/>
</dbReference>
<dbReference type="InterPro" id="IPR012337">
    <property type="entry name" value="RNaseH-like_sf"/>
</dbReference>
<dbReference type="InterPro" id="IPR044730">
    <property type="entry name" value="RNase_H-like_dom_plant"/>
</dbReference>
<feature type="domain" description="CCHC-type" evidence="3">
    <location>
        <begin position="168"/>
        <end position="181"/>
    </location>
</feature>
<feature type="region of interest" description="Disordered" evidence="2">
    <location>
        <begin position="193"/>
        <end position="233"/>
    </location>
</feature>
<dbReference type="Pfam" id="PF13456">
    <property type="entry name" value="RVT_3"/>
    <property type="match status" value="1"/>
</dbReference>
<organism evidence="4 5">
    <name type="scientific">Miscanthus lutarioriparius</name>
    <dbReference type="NCBI Taxonomy" id="422564"/>
    <lineage>
        <taxon>Eukaryota</taxon>
        <taxon>Viridiplantae</taxon>
        <taxon>Streptophyta</taxon>
        <taxon>Embryophyta</taxon>
        <taxon>Tracheophyta</taxon>
        <taxon>Spermatophyta</taxon>
        <taxon>Magnoliopsida</taxon>
        <taxon>Liliopsida</taxon>
        <taxon>Poales</taxon>
        <taxon>Poaceae</taxon>
        <taxon>PACMAD clade</taxon>
        <taxon>Panicoideae</taxon>
        <taxon>Andropogonodae</taxon>
        <taxon>Andropogoneae</taxon>
        <taxon>Saccharinae</taxon>
        <taxon>Miscanthus</taxon>
    </lineage>
</organism>
<dbReference type="Proteomes" id="UP000604825">
    <property type="component" value="Unassembled WGS sequence"/>
</dbReference>
<keyword evidence="1" id="KW-0863">Zinc-finger</keyword>
<dbReference type="OrthoDB" id="692097at2759"/>
<comment type="caution">
    <text evidence="4">The sequence shown here is derived from an EMBL/GenBank/DDBJ whole genome shotgun (WGS) entry which is preliminary data.</text>
</comment>
<dbReference type="EMBL" id="CAJGYO010000014">
    <property type="protein sequence ID" value="CAD6267426.1"/>
    <property type="molecule type" value="Genomic_DNA"/>
</dbReference>
<dbReference type="Pfam" id="PF14392">
    <property type="entry name" value="zf-CCHC_4"/>
    <property type="match status" value="1"/>
</dbReference>
<dbReference type="InterPro" id="IPR026960">
    <property type="entry name" value="RVT-Znf"/>
</dbReference>
<dbReference type="GO" id="GO:0008270">
    <property type="term" value="F:zinc ion binding"/>
    <property type="evidence" value="ECO:0007669"/>
    <property type="project" value="UniProtKB-KW"/>
</dbReference>
<keyword evidence="1" id="KW-0479">Metal-binding</keyword>
<dbReference type="Gene3D" id="3.30.420.10">
    <property type="entry name" value="Ribonuclease H-like superfamily/Ribonuclease H"/>
    <property type="match status" value="1"/>
</dbReference>
<reference evidence="4" key="1">
    <citation type="submission" date="2020-10" db="EMBL/GenBank/DDBJ databases">
        <authorList>
            <person name="Han B."/>
            <person name="Lu T."/>
            <person name="Zhao Q."/>
            <person name="Huang X."/>
            <person name="Zhao Y."/>
        </authorList>
    </citation>
    <scope>NUCLEOTIDE SEQUENCE</scope>
</reference>
<dbReference type="CDD" id="cd06222">
    <property type="entry name" value="RNase_H_like"/>
    <property type="match status" value="1"/>
</dbReference>
<evidence type="ECO:0000313" key="4">
    <source>
        <dbReference type="EMBL" id="CAD6267426.1"/>
    </source>
</evidence>
<keyword evidence="1" id="KW-0862">Zinc</keyword>
<dbReference type="GO" id="GO:0004523">
    <property type="term" value="F:RNA-DNA hybrid ribonuclease activity"/>
    <property type="evidence" value="ECO:0007669"/>
    <property type="project" value="InterPro"/>
</dbReference>
<dbReference type="InterPro" id="IPR001878">
    <property type="entry name" value="Znf_CCHC"/>
</dbReference>
<feature type="compositionally biased region" description="Basic and acidic residues" evidence="2">
    <location>
        <begin position="200"/>
        <end position="211"/>
    </location>
</feature>
<accession>A0A811RB48</accession>
<evidence type="ECO:0000256" key="2">
    <source>
        <dbReference type="SAM" id="MobiDB-lite"/>
    </source>
</evidence>
<gene>
    <name evidence="4" type="ORF">NCGR_LOCUS50731</name>
</gene>
<evidence type="ECO:0000313" key="5">
    <source>
        <dbReference type="Proteomes" id="UP000604825"/>
    </source>
</evidence>
<dbReference type="PANTHER" id="PTHR47074:SF73">
    <property type="entry name" value="OS04G0448401 PROTEIN"/>
    <property type="match status" value="1"/>
</dbReference>
<dbReference type="InterPro" id="IPR036397">
    <property type="entry name" value="RNaseH_sf"/>
</dbReference>
<dbReference type="InterPro" id="IPR025836">
    <property type="entry name" value="Zn_knuckle_CX2CX4HX4C"/>
</dbReference>
<protein>
    <recommendedName>
        <fullName evidence="3">CCHC-type domain-containing protein</fullName>
    </recommendedName>
</protein>
<dbReference type="Pfam" id="PF13966">
    <property type="entry name" value="zf-RVT"/>
    <property type="match status" value="1"/>
</dbReference>
<dbReference type="AlphaFoldDB" id="A0A811RB48"/>
<evidence type="ECO:0000259" key="3">
    <source>
        <dbReference type="PROSITE" id="PS50158"/>
    </source>
</evidence>
<evidence type="ECO:0000256" key="1">
    <source>
        <dbReference type="PROSITE-ProRule" id="PRU00047"/>
    </source>
</evidence>
<dbReference type="InterPro" id="IPR052929">
    <property type="entry name" value="RNase_H-like_EbsB-rel"/>
</dbReference>
<sequence>MARGGWGRGVGHGGELDGRRVRRTHLKKVAGLEKASWRRAPGWREGVRWMGVAREGERRSGFASRGAEFDASVRPSDIYFDHMSIWVRIYNIPYGLMNGKWGYVIAKKIGPVEKLDVDDQDRAWGAYLRAKVQINITKPLMRGVSIFSTKRQVKEWYEVRYEKLPNYCYSCGIIGHSSVECLTPAERDADGMLPYSGDLRVPDDRKKRPSDDVNGQSSISAGKSGGTSGQESMSGAIDLRTLNNQVKRDFNEALSSDEHLGRTGRGESQMKLFRECLENCGLLDLGFSGPKFTWNNRGGDTKDYRPVTQNFRYEAMWARAADYKEVVEKNWTEGLNGHRDLQTADTTVSYLIDEAKGTWNKNLVKECFNPSDAEQILQLPLCHNHCEDFPSWPYTKEGIYSVRSAYDLAKMEGFHKFLSINGKGESSDMTKIKRVWKRLWMIKAPAKMKIILWRMAHDCLLTGMQLKHRHIPAPYACCFCGREETVEHALLMCQYAYEVWRQVKEYGIKRNLRSFNSIRQWFFEFLAEALDEVLTIFTITVWHIWEARNAVRNGESWVHPHCIAEKVKAYTEMVFLHMFKPSTSHGCEPNLSIVKWVPPPDGWLMVNVDAATFEDPPRMGIGIVIRDHSGSFVAAFCHKIDRITDAEMAEALAFRYAVYFAKEHTLHRVLVAFDCLNLINKI</sequence>
<dbReference type="SUPFAM" id="SSF53098">
    <property type="entry name" value="Ribonuclease H-like"/>
    <property type="match status" value="1"/>
</dbReference>
<dbReference type="InterPro" id="IPR002156">
    <property type="entry name" value="RNaseH_domain"/>
</dbReference>
<dbReference type="GO" id="GO:0003676">
    <property type="term" value="F:nucleic acid binding"/>
    <property type="evidence" value="ECO:0007669"/>
    <property type="project" value="InterPro"/>
</dbReference>
<name>A0A811RB48_9POAL</name>
<proteinExistence type="predicted"/>
<keyword evidence="5" id="KW-1185">Reference proteome</keyword>